<keyword evidence="3 13" id="KW-0138">CF(0)</keyword>
<dbReference type="PANTHER" id="PTHR33445">
    <property type="entry name" value="ATP SYNTHASE SUBUNIT B', CHLOROPLASTIC"/>
    <property type="match status" value="1"/>
</dbReference>
<dbReference type="InterPro" id="IPR050059">
    <property type="entry name" value="ATP_synthase_B_chain"/>
</dbReference>
<dbReference type="InterPro" id="IPR017707">
    <property type="entry name" value="Alt_ATP_synth_F0_bsu"/>
</dbReference>
<evidence type="ECO:0000256" key="11">
    <source>
        <dbReference type="ARBA" id="ARBA00025198"/>
    </source>
</evidence>
<organism evidence="16 17">
    <name type="scientific">Crocosphaera chwakensis CCY0110</name>
    <dbReference type="NCBI Taxonomy" id="391612"/>
    <lineage>
        <taxon>Bacteria</taxon>
        <taxon>Bacillati</taxon>
        <taxon>Cyanobacteriota</taxon>
        <taxon>Cyanophyceae</taxon>
        <taxon>Oscillatoriophycideae</taxon>
        <taxon>Chroococcales</taxon>
        <taxon>Aphanothecaceae</taxon>
        <taxon>Crocosphaera</taxon>
        <taxon>Crocosphaera chwakensis</taxon>
    </lineage>
</organism>
<dbReference type="Pfam" id="PF00430">
    <property type="entry name" value="ATP-synt_B"/>
    <property type="match status" value="1"/>
</dbReference>
<comment type="function">
    <text evidence="11 13">F(1)F(0) ATP synthase produces ATP from ADP in the presence of a proton or sodium gradient. F-type ATPases consist of two structural domains, F(1) containing the extramembraneous catalytic core and F(0) containing the membrane proton channel, linked together by a central stalk and a peripheral stalk. During catalysis, ATP synthesis in the catalytic domain of F(1) is coupled via a rotary mechanism of the central stalk subunits to proton translocation.</text>
</comment>
<evidence type="ECO:0000256" key="15">
    <source>
        <dbReference type="SAM" id="Coils"/>
    </source>
</evidence>
<keyword evidence="5 13" id="KW-0375">Hydrogen ion transport</keyword>
<keyword evidence="2 13" id="KW-0813">Transport</keyword>
<proteinExistence type="inferred from homology"/>
<dbReference type="HAMAP" id="MF_01398">
    <property type="entry name" value="ATP_synth_b_bprime"/>
    <property type="match status" value="1"/>
</dbReference>
<keyword evidence="15" id="KW-0175">Coiled coil</keyword>
<dbReference type="GO" id="GO:0031676">
    <property type="term" value="C:plasma membrane-derived thylakoid membrane"/>
    <property type="evidence" value="ECO:0007669"/>
    <property type="project" value="UniProtKB-SubCell"/>
</dbReference>
<keyword evidence="8 13" id="KW-0793">Thylakoid</keyword>
<keyword evidence="9 13" id="KW-0472">Membrane</keyword>
<dbReference type="GO" id="GO:0045259">
    <property type="term" value="C:proton-transporting ATP synthase complex"/>
    <property type="evidence" value="ECO:0007669"/>
    <property type="project" value="UniProtKB-KW"/>
</dbReference>
<name>A3IYM6_9CHRO</name>
<dbReference type="CDD" id="cd06503">
    <property type="entry name" value="ATP-synt_Fo_b"/>
    <property type="match status" value="1"/>
</dbReference>
<dbReference type="RefSeq" id="WP_008278492.1">
    <property type="nucleotide sequence ID" value="NZ_AAXW01000084.1"/>
</dbReference>
<evidence type="ECO:0000256" key="3">
    <source>
        <dbReference type="ARBA" id="ARBA00022547"/>
    </source>
</evidence>
<dbReference type="OrthoDB" id="466272at2"/>
<reference evidence="16 17" key="1">
    <citation type="submission" date="2007-03" db="EMBL/GenBank/DDBJ databases">
        <authorList>
            <person name="Stal L."/>
            <person name="Ferriera S."/>
            <person name="Johnson J."/>
            <person name="Kravitz S."/>
            <person name="Beeson K."/>
            <person name="Sutton G."/>
            <person name="Rogers Y.-H."/>
            <person name="Friedman R."/>
            <person name="Frazier M."/>
            <person name="Venter J.C."/>
        </authorList>
    </citation>
    <scope>NUCLEOTIDE SEQUENCE [LARGE SCALE GENOMIC DNA]</scope>
    <source>
        <strain evidence="16 17">CCY0110</strain>
    </source>
</reference>
<dbReference type="PANTHER" id="PTHR33445:SF2">
    <property type="entry name" value="ATP SYNTHASE SUBUNIT B', CHLOROPLASTIC"/>
    <property type="match status" value="1"/>
</dbReference>
<gene>
    <name evidence="13" type="primary">atpF</name>
    <name evidence="16" type="ORF">CY0110_06419</name>
</gene>
<dbReference type="InterPro" id="IPR002146">
    <property type="entry name" value="ATP_synth_b/b'su_bac/chlpt"/>
</dbReference>
<keyword evidence="6 13" id="KW-1133">Transmembrane helix</keyword>
<keyword evidence="10 13" id="KW-0066">ATP synthesis</keyword>
<evidence type="ECO:0000256" key="9">
    <source>
        <dbReference type="ARBA" id="ARBA00023136"/>
    </source>
</evidence>
<dbReference type="NCBIfam" id="NF011044">
    <property type="entry name" value="PRK14474.1"/>
    <property type="match status" value="1"/>
</dbReference>
<dbReference type="AlphaFoldDB" id="A3IYM6"/>
<sequence>MLIDWFTIVAQIINFLILVFLLNRFLYKPIVKTIKARQKEIENRWQAAEKEKESAKTEANSYQKKQHELEEKQHEIMTHAQTKADEKYHDLVEEARQDIEQKRKTWQESLEREKAQFFDRFQEKIVQQIYKMTGHALGDLANASLEQQMINQFIHRLENLSEKERENLANSAQTIENSLIIRSHFEIPPESRDRLLTLLQQTHIYQGNNVQFMTNSDLICGIELQASDYKIAWNLKDYVEGLDIDKN</sequence>
<evidence type="ECO:0000256" key="1">
    <source>
        <dbReference type="ARBA" id="ARBA00005513"/>
    </source>
</evidence>
<evidence type="ECO:0000256" key="7">
    <source>
        <dbReference type="ARBA" id="ARBA00023065"/>
    </source>
</evidence>
<evidence type="ECO:0000256" key="5">
    <source>
        <dbReference type="ARBA" id="ARBA00022781"/>
    </source>
</evidence>
<evidence type="ECO:0000313" key="16">
    <source>
        <dbReference type="EMBL" id="EAZ88412.1"/>
    </source>
</evidence>
<comment type="caution">
    <text evidence="16">The sequence shown here is derived from an EMBL/GenBank/DDBJ whole genome shotgun (WGS) entry which is preliminary data.</text>
</comment>
<evidence type="ECO:0000256" key="13">
    <source>
        <dbReference type="HAMAP-Rule" id="MF_01398"/>
    </source>
</evidence>
<dbReference type="GO" id="GO:0046933">
    <property type="term" value="F:proton-transporting ATP synthase activity, rotational mechanism"/>
    <property type="evidence" value="ECO:0007669"/>
    <property type="project" value="UniProtKB-UniRule"/>
</dbReference>
<evidence type="ECO:0000256" key="12">
    <source>
        <dbReference type="ARBA" id="ARBA00037847"/>
    </source>
</evidence>
<dbReference type="GO" id="GO:0046961">
    <property type="term" value="F:proton-transporting ATPase activity, rotational mechanism"/>
    <property type="evidence" value="ECO:0007669"/>
    <property type="project" value="TreeGrafter"/>
</dbReference>
<comment type="subcellular location">
    <subcellularLocation>
        <location evidence="13">Cellular thylakoid membrane</location>
        <topology evidence="13">Single-pass membrane protein</topology>
    </subcellularLocation>
    <subcellularLocation>
        <location evidence="12">Endomembrane system</location>
        <topology evidence="12">Single-pass membrane protein</topology>
    </subcellularLocation>
</comment>
<evidence type="ECO:0000313" key="17">
    <source>
        <dbReference type="Proteomes" id="UP000003781"/>
    </source>
</evidence>
<dbReference type="NCBIfam" id="TIGR03321">
    <property type="entry name" value="alt_F1F0_F0_B"/>
    <property type="match status" value="1"/>
</dbReference>
<keyword evidence="7 13" id="KW-0406">Ion transport</keyword>
<protein>
    <recommendedName>
        <fullName evidence="13">ATP synthase subunit b</fullName>
    </recommendedName>
    <alternativeName>
        <fullName evidence="13">ATP synthase F(0) sector subunit b</fullName>
    </alternativeName>
    <alternativeName>
        <fullName evidence="13">ATPase subunit I</fullName>
    </alternativeName>
    <alternativeName>
        <fullName evidence="13">F-type ATPase subunit b</fullName>
        <shortName evidence="13">F-ATPase subunit b</shortName>
    </alternativeName>
</protein>
<dbReference type="EMBL" id="AAXW01000084">
    <property type="protein sequence ID" value="EAZ88412.1"/>
    <property type="molecule type" value="Genomic_DNA"/>
</dbReference>
<evidence type="ECO:0000256" key="14">
    <source>
        <dbReference type="RuleBase" id="RU003848"/>
    </source>
</evidence>
<comment type="function">
    <text evidence="13">Component of the F(0) channel, it forms part of the peripheral stalk, linking F(1) to F(0).</text>
</comment>
<keyword evidence="4 13" id="KW-0812">Transmembrane</keyword>
<evidence type="ECO:0000256" key="10">
    <source>
        <dbReference type="ARBA" id="ARBA00023310"/>
    </source>
</evidence>
<evidence type="ECO:0000256" key="6">
    <source>
        <dbReference type="ARBA" id="ARBA00022989"/>
    </source>
</evidence>
<accession>A3IYM6</accession>
<evidence type="ECO:0000256" key="2">
    <source>
        <dbReference type="ARBA" id="ARBA00022448"/>
    </source>
</evidence>
<evidence type="ECO:0000256" key="8">
    <source>
        <dbReference type="ARBA" id="ARBA00023078"/>
    </source>
</evidence>
<comment type="similarity">
    <text evidence="1 13 14">Belongs to the ATPase B chain family.</text>
</comment>
<feature type="transmembrane region" description="Helical" evidence="13">
    <location>
        <begin position="6"/>
        <end position="27"/>
    </location>
</feature>
<dbReference type="Proteomes" id="UP000003781">
    <property type="component" value="Unassembled WGS sequence"/>
</dbReference>
<comment type="subunit">
    <text evidence="13">F-type ATPases have 2 components, F(1) - the catalytic core - and F(0) - the membrane proton channel. F(1) has five subunits: alpha(3), beta(3), gamma(1), delta(1), epsilon(1). F(0) has four main subunits: a(1), b(1), b'(1) and c(10-14). The alpha and beta chains form an alternating ring which encloses part of the gamma chain. F(1) is attached to F(0) by a central stalk formed by the gamma and epsilon chains, while a peripheral stalk is formed by the delta, b and b' chains.</text>
</comment>
<dbReference type="eggNOG" id="COG0711">
    <property type="taxonomic scope" value="Bacteria"/>
</dbReference>
<keyword evidence="17" id="KW-1185">Reference proteome</keyword>
<dbReference type="GO" id="GO:0012505">
    <property type="term" value="C:endomembrane system"/>
    <property type="evidence" value="ECO:0007669"/>
    <property type="project" value="UniProtKB-SubCell"/>
</dbReference>
<evidence type="ECO:0000256" key="4">
    <source>
        <dbReference type="ARBA" id="ARBA00022692"/>
    </source>
</evidence>
<feature type="coiled-coil region" evidence="15">
    <location>
        <begin position="31"/>
        <end position="72"/>
    </location>
</feature>